<keyword evidence="3" id="KW-1185">Reference proteome</keyword>
<evidence type="ECO:0000313" key="2">
    <source>
        <dbReference type="EMBL" id="KAK8081580.1"/>
    </source>
</evidence>
<feature type="domain" description="Gfd2/YDR514C-like C-terminal" evidence="1">
    <location>
        <begin position="105"/>
        <end position="202"/>
    </location>
</feature>
<evidence type="ECO:0000259" key="1">
    <source>
        <dbReference type="Pfam" id="PF21762"/>
    </source>
</evidence>
<dbReference type="Gene3D" id="3.30.420.10">
    <property type="entry name" value="Ribonuclease H-like superfamily/Ribonuclease H"/>
    <property type="match status" value="1"/>
</dbReference>
<reference evidence="2 3" key="1">
    <citation type="submission" date="2023-01" db="EMBL/GenBank/DDBJ databases">
        <title>Analysis of 21 Apiospora genomes using comparative genomics revels a genus with tremendous synthesis potential of carbohydrate active enzymes and secondary metabolites.</title>
        <authorList>
            <person name="Sorensen T."/>
        </authorList>
    </citation>
    <scope>NUCLEOTIDE SEQUENCE [LARGE SCALE GENOMIC DNA]</scope>
    <source>
        <strain evidence="2 3">CBS 83171</strain>
    </source>
</reference>
<dbReference type="EMBL" id="JAQQWM010000001">
    <property type="protein sequence ID" value="KAK8081580.1"/>
    <property type="molecule type" value="Genomic_DNA"/>
</dbReference>
<protein>
    <submittedName>
        <fullName evidence="2">Ribonuclease H-like protein</fullName>
    </submittedName>
</protein>
<proteinExistence type="predicted"/>
<dbReference type="SUPFAM" id="SSF53098">
    <property type="entry name" value="Ribonuclease H-like"/>
    <property type="match status" value="1"/>
</dbReference>
<dbReference type="InterPro" id="IPR012337">
    <property type="entry name" value="RNaseH-like_sf"/>
</dbReference>
<gene>
    <name evidence="2" type="ORF">PG996_000361</name>
</gene>
<evidence type="ECO:0000313" key="3">
    <source>
        <dbReference type="Proteomes" id="UP001446871"/>
    </source>
</evidence>
<organism evidence="2 3">
    <name type="scientific">Apiospora saccharicola</name>
    <dbReference type="NCBI Taxonomy" id="335842"/>
    <lineage>
        <taxon>Eukaryota</taxon>
        <taxon>Fungi</taxon>
        <taxon>Dikarya</taxon>
        <taxon>Ascomycota</taxon>
        <taxon>Pezizomycotina</taxon>
        <taxon>Sordariomycetes</taxon>
        <taxon>Xylariomycetidae</taxon>
        <taxon>Amphisphaeriales</taxon>
        <taxon>Apiosporaceae</taxon>
        <taxon>Apiospora</taxon>
    </lineage>
</organism>
<name>A0ABR1WDJ0_9PEZI</name>
<accession>A0ABR1WDJ0</accession>
<sequence>MRIDDTISRDAVFVSLDLEGAENKTNSCTLDTKPNVRQIGIATLDTRDIQRSLPSADVGGLVFFEIIGSKHRDRQCDLTPARVYQEDVAATIVRGINIRDGLDGVGSNALRNIILVGYNIGSDLSFLRRLGLDVASIAPVLFVLETHSLSRRVSPPYSPTLPVTPGQDFSLAGLLARFGFRPAPSGFHSAVNDAMYILIALIYLTIESGEKRRQQLNPAELGGFTKLEKLVPWWNGSAEQAFRLSAGLWGVASRVLHHQARG</sequence>
<dbReference type="InterPro" id="IPR048519">
    <property type="entry name" value="Gfd2/YDR514C-like_C"/>
</dbReference>
<dbReference type="InterPro" id="IPR040151">
    <property type="entry name" value="Gfd2/YDR514C-like"/>
</dbReference>
<dbReference type="InterPro" id="IPR036397">
    <property type="entry name" value="RNaseH_sf"/>
</dbReference>
<dbReference type="Pfam" id="PF21762">
    <property type="entry name" value="DEDDh_C"/>
    <property type="match status" value="1"/>
</dbReference>
<dbReference type="PANTHER" id="PTHR28083">
    <property type="entry name" value="GOOD FOR FULL DBP5 ACTIVITY PROTEIN 2"/>
    <property type="match status" value="1"/>
</dbReference>
<dbReference type="Proteomes" id="UP001446871">
    <property type="component" value="Unassembled WGS sequence"/>
</dbReference>
<dbReference type="PANTHER" id="PTHR28083:SF1">
    <property type="entry name" value="GOOD FOR FULL DBP5 ACTIVITY PROTEIN 2"/>
    <property type="match status" value="1"/>
</dbReference>
<comment type="caution">
    <text evidence="2">The sequence shown here is derived from an EMBL/GenBank/DDBJ whole genome shotgun (WGS) entry which is preliminary data.</text>
</comment>